<sequence length="127" mass="14541">MGIVGWARSWGLLPTGFVVSTAAIWSEVTRMKHRYGRTSVRFYGGNLNLQEKNADSDEILVISHDFMSFSSKNMEFLQDLLFDFQISCCCVLRIKEVMAVESVMLMCGWWSLKVMNIGGLVMEKKMR</sequence>
<dbReference type="AlphaFoldDB" id="A0AAV0ZBN6"/>
<keyword evidence="1" id="KW-0812">Transmembrane</keyword>
<organism evidence="2 3">
    <name type="scientific">Vicia faba</name>
    <name type="common">Broad bean</name>
    <name type="synonym">Faba vulgaris</name>
    <dbReference type="NCBI Taxonomy" id="3906"/>
    <lineage>
        <taxon>Eukaryota</taxon>
        <taxon>Viridiplantae</taxon>
        <taxon>Streptophyta</taxon>
        <taxon>Embryophyta</taxon>
        <taxon>Tracheophyta</taxon>
        <taxon>Spermatophyta</taxon>
        <taxon>Magnoliopsida</taxon>
        <taxon>eudicotyledons</taxon>
        <taxon>Gunneridae</taxon>
        <taxon>Pentapetalae</taxon>
        <taxon>rosids</taxon>
        <taxon>fabids</taxon>
        <taxon>Fabales</taxon>
        <taxon>Fabaceae</taxon>
        <taxon>Papilionoideae</taxon>
        <taxon>50 kb inversion clade</taxon>
        <taxon>NPAAA clade</taxon>
        <taxon>Hologalegina</taxon>
        <taxon>IRL clade</taxon>
        <taxon>Fabeae</taxon>
        <taxon>Vicia</taxon>
    </lineage>
</organism>
<feature type="transmembrane region" description="Helical" evidence="1">
    <location>
        <begin position="6"/>
        <end position="25"/>
    </location>
</feature>
<gene>
    <name evidence="2" type="ORF">VFH_I180040</name>
</gene>
<keyword evidence="1" id="KW-1133">Transmembrane helix</keyword>
<reference evidence="2 3" key="1">
    <citation type="submission" date="2023-01" db="EMBL/GenBank/DDBJ databases">
        <authorList>
            <person name="Kreplak J."/>
        </authorList>
    </citation>
    <scope>NUCLEOTIDE SEQUENCE [LARGE SCALE GENOMIC DNA]</scope>
</reference>
<name>A0AAV0ZBN6_VICFA</name>
<proteinExistence type="predicted"/>
<dbReference type="Proteomes" id="UP001157006">
    <property type="component" value="Chromosome 1S"/>
</dbReference>
<accession>A0AAV0ZBN6</accession>
<evidence type="ECO:0000256" key="1">
    <source>
        <dbReference type="SAM" id="Phobius"/>
    </source>
</evidence>
<keyword evidence="1" id="KW-0472">Membrane</keyword>
<evidence type="ECO:0000313" key="2">
    <source>
        <dbReference type="EMBL" id="CAI8595207.1"/>
    </source>
</evidence>
<keyword evidence="3" id="KW-1185">Reference proteome</keyword>
<protein>
    <submittedName>
        <fullName evidence="2">Uncharacterized protein</fullName>
    </submittedName>
</protein>
<dbReference type="EMBL" id="OX451735">
    <property type="protein sequence ID" value="CAI8595207.1"/>
    <property type="molecule type" value="Genomic_DNA"/>
</dbReference>
<evidence type="ECO:0000313" key="3">
    <source>
        <dbReference type="Proteomes" id="UP001157006"/>
    </source>
</evidence>